<accession>A0A6V7DQU5</accession>
<protein>
    <submittedName>
        <fullName evidence="2">Uncharacterized protein</fullName>
    </submittedName>
</protein>
<dbReference type="AlphaFoldDB" id="A0A6V7DQU5"/>
<keyword evidence="1" id="KW-1133">Transmembrane helix</keyword>
<sequence length="235" mass="26275">MDWWDGFSQCALPSANCIVNWSAWATVASVGIGVLAWVTSRTAVKIARQQYVAALQLREDTARILVRLLMNEVSSLPARVAMTIRYLNGSVWWANEYRPVSVIVKGQAFKALIAECQMPMLPIAEQVQERIHNLPKHFGEDLASIVGMSRTLNDSARRVSERLAPIAPMPGNFADEMAYNGNTQDFEILSDNLALLFEMSKQYANEFRALANIELIDFSTDMFRTDTQAVATQPT</sequence>
<evidence type="ECO:0000313" key="4">
    <source>
        <dbReference type="Proteomes" id="UP000515406"/>
    </source>
</evidence>
<keyword evidence="1" id="KW-0812">Transmembrane</keyword>
<keyword evidence="1" id="KW-0472">Membrane</keyword>
<reference evidence="3 5" key="2">
    <citation type="submission" date="2023-10" db="EMBL/GenBank/DDBJ databases">
        <title>A new tool for lettuce pathogen research.</title>
        <authorList>
            <person name="Horton K.N."/>
            <person name="Cseke L.J."/>
            <person name="Badiwe M."/>
            <person name="Tesfaye D."/>
            <person name="Klein A."/>
            <person name="Su J."/>
            <person name="Potnis N."/>
            <person name="Gassmann W."/>
        </authorList>
    </citation>
    <scope>NUCLEOTIDE SEQUENCE [LARGE SCALE GENOMIC DNA]</scope>
    <source>
        <strain evidence="3 5">JSKH1901</strain>
    </source>
</reference>
<feature type="transmembrane region" description="Helical" evidence="1">
    <location>
        <begin position="21"/>
        <end position="39"/>
    </location>
</feature>
<name>A0A6V7DQU5_9XANT</name>
<evidence type="ECO:0000256" key="1">
    <source>
        <dbReference type="SAM" id="Phobius"/>
    </source>
</evidence>
<proteinExistence type="predicted"/>
<evidence type="ECO:0000313" key="5">
    <source>
        <dbReference type="Proteomes" id="UP001187425"/>
    </source>
</evidence>
<dbReference type="Proteomes" id="UP001187425">
    <property type="component" value="Unassembled WGS sequence"/>
</dbReference>
<keyword evidence="4" id="KW-1185">Reference proteome</keyword>
<organism evidence="2 4">
    <name type="scientific">Xanthomonas hortorum pv. vitians</name>
    <dbReference type="NCBI Taxonomy" id="83224"/>
    <lineage>
        <taxon>Bacteria</taxon>
        <taxon>Pseudomonadati</taxon>
        <taxon>Pseudomonadota</taxon>
        <taxon>Gammaproteobacteria</taxon>
        <taxon>Lysobacterales</taxon>
        <taxon>Lysobacteraceae</taxon>
        <taxon>Xanthomonas</taxon>
    </lineage>
</organism>
<gene>
    <name evidence="2" type="ORF">CFBP498_26260</name>
    <name evidence="3" type="ORF">R4K57_09425</name>
</gene>
<dbReference type="EMBL" id="JAWMQI010000028">
    <property type="protein sequence ID" value="MDV7248624.1"/>
    <property type="molecule type" value="Genomic_DNA"/>
</dbReference>
<dbReference type="EMBL" id="LR828257">
    <property type="protein sequence ID" value="CAD0338911.1"/>
    <property type="molecule type" value="Genomic_DNA"/>
</dbReference>
<dbReference type="EMBL" id="LR828257">
    <property type="protein sequence ID" value="CAD0338903.1"/>
    <property type="molecule type" value="Genomic_DNA"/>
</dbReference>
<evidence type="ECO:0000313" key="2">
    <source>
        <dbReference type="EMBL" id="CAD0338903.1"/>
    </source>
</evidence>
<reference evidence="2 4" key="1">
    <citation type="submission" date="2020-07" db="EMBL/GenBank/DDBJ databases">
        <authorList>
            <person name="Pothier F. J."/>
        </authorList>
    </citation>
    <scope>NUCLEOTIDE SEQUENCE [LARGE SCALE GENOMIC DNA]</scope>
    <source>
        <strain evidence="2 4">CFBP 498</strain>
    </source>
</reference>
<dbReference type="RefSeq" id="WP_180313801.1">
    <property type="nucleotide sequence ID" value="NZ_JAJTZO010000028.1"/>
</dbReference>
<evidence type="ECO:0000313" key="3">
    <source>
        <dbReference type="EMBL" id="MDV7248624.1"/>
    </source>
</evidence>
<dbReference type="Proteomes" id="UP000515406">
    <property type="component" value="Chromosome"/>
</dbReference>